<feature type="compositionally biased region" description="Pro residues" evidence="6">
    <location>
        <begin position="1029"/>
        <end position="1038"/>
    </location>
</feature>
<dbReference type="InterPro" id="IPR019734">
    <property type="entry name" value="TPR_rpt"/>
</dbReference>
<feature type="compositionally biased region" description="Low complexity" evidence="6">
    <location>
        <begin position="119"/>
        <end position="134"/>
    </location>
</feature>
<name>A0A2T0AFF9_RHOTO</name>
<feature type="compositionally biased region" description="Polar residues" evidence="6">
    <location>
        <begin position="24"/>
        <end position="36"/>
    </location>
</feature>
<feature type="compositionally biased region" description="Low complexity" evidence="6">
    <location>
        <begin position="1046"/>
        <end position="1057"/>
    </location>
</feature>
<comment type="caution">
    <text evidence="8">The sequence shown here is derived from an EMBL/GenBank/DDBJ whole genome shotgun (WGS) entry which is preliminary data.</text>
</comment>
<dbReference type="PANTHER" id="PTHR12792:SF0">
    <property type="entry name" value="SEPARIN"/>
    <property type="match status" value="1"/>
</dbReference>
<dbReference type="GO" id="GO:0004197">
    <property type="term" value="F:cysteine-type endopeptidase activity"/>
    <property type="evidence" value="ECO:0007669"/>
    <property type="project" value="InterPro"/>
</dbReference>
<evidence type="ECO:0000256" key="6">
    <source>
        <dbReference type="SAM" id="MobiDB-lite"/>
    </source>
</evidence>
<dbReference type="EMBL" id="LCTV02000002">
    <property type="protein sequence ID" value="PRQ76756.1"/>
    <property type="molecule type" value="Genomic_DNA"/>
</dbReference>
<evidence type="ECO:0000259" key="7">
    <source>
        <dbReference type="PROSITE" id="PS51700"/>
    </source>
</evidence>
<protein>
    <recommendedName>
        <fullName evidence="2">separase</fullName>
        <ecNumber evidence="2">3.4.22.49</ecNumber>
    </recommendedName>
</protein>
<keyword evidence="3" id="KW-0378">Hydrolase</keyword>
<feature type="region of interest" description="Disordered" evidence="6">
    <location>
        <begin position="93"/>
        <end position="134"/>
    </location>
</feature>
<proteinExistence type="predicted"/>
<feature type="domain" description="Peptidase C50" evidence="7">
    <location>
        <begin position="2033"/>
        <end position="2131"/>
    </location>
</feature>
<dbReference type="Pfam" id="PF03568">
    <property type="entry name" value="Separin_C"/>
    <property type="match status" value="1"/>
</dbReference>
<feature type="region of interest" description="Disordered" evidence="6">
    <location>
        <begin position="1478"/>
        <end position="1502"/>
    </location>
</feature>
<feature type="region of interest" description="Disordered" evidence="6">
    <location>
        <begin position="1"/>
        <end position="70"/>
    </location>
</feature>
<evidence type="ECO:0000256" key="5">
    <source>
        <dbReference type="SAM" id="Coils"/>
    </source>
</evidence>
<dbReference type="GO" id="GO:0005634">
    <property type="term" value="C:nucleus"/>
    <property type="evidence" value="ECO:0007669"/>
    <property type="project" value="InterPro"/>
</dbReference>
<dbReference type="SUPFAM" id="SSF48452">
    <property type="entry name" value="TPR-like"/>
    <property type="match status" value="1"/>
</dbReference>
<comment type="catalytic activity">
    <reaction evidence="1">
        <text>All bonds known to be hydrolyzed by this endopeptidase have arginine in P1 and an acidic residue in P4. P6 is often occupied by an acidic residue or by a hydroxy-amino-acid residue, the phosphorylation of which enhances cleavage.</text>
        <dbReference type="EC" id="3.4.22.49"/>
    </reaction>
</comment>
<dbReference type="InterPro" id="IPR011990">
    <property type="entry name" value="TPR-like_helical_dom_sf"/>
</dbReference>
<evidence type="ECO:0000256" key="2">
    <source>
        <dbReference type="ARBA" id="ARBA00012489"/>
    </source>
</evidence>
<feature type="coiled-coil region" evidence="5">
    <location>
        <begin position="742"/>
        <end position="769"/>
    </location>
</feature>
<feature type="compositionally biased region" description="Low complexity" evidence="6">
    <location>
        <begin position="94"/>
        <end position="106"/>
    </location>
</feature>
<feature type="compositionally biased region" description="Basic and acidic residues" evidence="6">
    <location>
        <begin position="1"/>
        <end position="11"/>
    </location>
</feature>
<evidence type="ECO:0000313" key="8">
    <source>
        <dbReference type="EMBL" id="PRQ76756.1"/>
    </source>
</evidence>
<reference evidence="8 9" key="1">
    <citation type="journal article" date="2018" name="Elife">
        <title>Functional genomics of lipid metabolism in the oleaginous yeast Rhodosporidium toruloides.</title>
        <authorList>
            <person name="Coradetti S.T."/>
            <person name="Pinel D."/>
            <person name="Geiselman G."/>
            <person name="Ito M."/>
            <person name="Mondo S."/>
            <person name="Reilly M.C."/>
            <person name="Cheng Y.F."/>
            <person name="Bauer S."/>
            <person name="Grigoriev I."/>
            <person name="Gladden J.M."/>
            <person name="Simmons B.A."/>
            <person name="Brem R."/>
            <person name="Arkin A.P."/>
            <person name="Skerker J.M."/>
        </authorList>
    </citation>
    <scope>NUCLEOTIDE SEQUENCE [LARGE SCALE GENOMIC DNA]</scope>
    <source>
        <strain evidence="8 9">NBRC 0880</strain>
    </source>
</reference>
<sequence length="2226" mass="241843">MAAKPEVDAATKRPTAKLAPLGRSTAQNRVPSTSRNVEVAPTKPRSGLSRTTTQREEEREEPVVSPTERAKEAMKVVNSALATLSGLNKAGFRAKSASGSPTAASSGVTPFASATRPGSAASLRATTSTSSLRTTAAHSATLTKATQAVRDCSRALKELRTLAADGILGKKKVDVERAAGSIVANLVEMEMYRPAVVELAAMRSSLLSWWTSPPSRPTLSPSAPLASFADTLLFPLPSDAFFAPNSLEETLDPLSARPPFADLVPLVLASQQYLLACLFRSDEEDAGSPKDKLANLAEFLQKGTGGPLNWRRAVDCWITDEQEKAMLVKRLDAMMTSMFGTVTKGCTGVDGSAVPDDLLIVRTHALLLYSSTSALSSANADKLSAFHDQVRKTVLLYGRAAEQARYTEVRIGNGVKEAFESIVAELKRRGLVEIGKDGGAKWRELCEVVLHIARRADDLAFVERISTLLGAENGSSAGPTDVHPDLLSSQICAKLASVLSVFEIWVKTSGADDRGVVDQMRRLSGLLPVLTKLRCAATAEGGRAPSNDSKTKIDKTVDRLRYVFAKHVKAGKRMDQLLTPADAIPPPVDEVTVLAKVALDRLAHHAEQILAANAIEGKNRSYLAATTVDTLLLLAYSSLIVDDRSTALPCLAFLERCLPLVGFSPSTILALDLHYSIRTLTSACYNIGGTLFNAARPELAVNFVQRACDLSAKVLDQARSDDLLPSSSGADHDELSSQLDSLKLATGEVGKEEKELREAQQDFERLMSRRWELLAMTRYAMGDKRAAYDAYVAAVHAQPSAVFAPLATAASRQSLSEILSTHHSLYKQVERLTRLSTYDLLLPPALVPLSSSPTLSSTLSRDVRGVLLEMQLAVLEAQTDSREGRCAAAALLEQLLAIYHADETPVRRARVLVKSLQHSCAGRDRDSETHARALADEIANLCAKENLQDDDALRPLAAQYNALSHLFLAFRLQAIRTASADASDAIASEARQALQVLRGVLDGDSKCATHRPSNSPRRSRQTAASPAKPTSPPQPTPAPTRRRPARIAASAATPARSRLGRSQRGAAPASTSPQVTPPRRTSVAVDLRESTRTPAPKKLVPSGVDKLVALDGADSVYKSFESMASLLGVLGQALLKIGYLKFLRQLAERLEEGGNAYVIASITLAREYLRLGKTSRAGLVLAQAESRVQSAARDEQPVAVDAHVSYLLVNAEYLATAQAYEAALSLADELASATAASATARVVERTLLLQRASMAAITCSYLLQRKASLLFAEGELSRALPPAIQAMRLATRAVNNLSRLASSPKPATPSAAESTFTAPLTDHVTPLADAPPINERKTSTTIPSGIHAGLSWRLLELLLATIERVALVHFVRGTPKSADYFAQQALDFAEDVGSANGMARALLLRADVRLQWGKQAEAAADLDRVSQLLRSSSTPEAAELLRLQGDLHLRENMRREAQELYLDANRVLDTFIASASDGDAGQSPVKHHTPVQNGSAGRRRVSGPSVHFAHLSPSPIASKASPAGDWVLPAVQCRLLRMQAHLLAPQSKNDELTRLLRRIARLASHEEEKADELRLVVALKLRELLARFLSLPVFGISATGAAPKVGTPRTGPTVVNIVKDIDNLLARAVNFSVSRASAKKVRELSLLSASVRAMQASVGKSTKRSTATIAHLLDLGVAVSLRREMAEAVEQRLDRAIRRDDMTWPSLDLAPVPTSEDIDEHLLKTRDRYRLEAAEPILTEQSISTLLSPAWSVLTLHLTPEHDALIISRHRHADEPIVFKLPLDRLARREGEEEDAFTFDVAMIELQDIVERNNTGAQNAKLVDGKEQRAAWWAERKELDQRLGDLLQTVEDAWLGAFKSVFYDARLHSGEAFASFRSRIERILKRSIVRAAGDQRATRFKLDDAILECLAALPATSREEDLEDMFYYMAESFQFSGVPLASDETDVDQVVVDLREALEELHGTKSAPKSKASPDEHTFLILDKRLQAFPWESLPCIRGRSVSRLPSLSFLRDRLDLAADRSPETPHDFVVDHARTSYLINPGGDLKNTQQTFEPWLREQADRHGWTGVVARTPLEEEVKQGLTSKELFLFFGHGGAEQYIRSQTIRQLPRCAVTMLWGCSSGMLKDQGDFDPVGTPYHYMVGGCPSLVANLWDVTDKDIDKFAFSVFRKTGIAEPETASPPPSPPLSLTAAVAQSRDVCNLRYLNGAAPVVYGIPVRFALSQSQV</sequence>
<dbReference type="InterPro" id="IPR030397">
    <property type="entry name" value="SEPARIN_core_dom"/>
</dbReference>
<evidence type="ECO:0000256" key="1">
    <source>
        <dbReference type="ARBA" id="ARBA00000451"/>
    </source>
</evidence>
<keyword evidence="5" id="KW-0175">Coiled coil</keyword>
<evidence type="ECO:0000256" key="4">
    <source>
        <dbReference type="ARBA" id="ARBA00022829"/>
    </source>
</evidence>
<dbReference type="EC" id="3.4.22.49" evidence="2"/>
<dbReference type="PANTHER" id="PTHR12792">
    <property type="entry name" value="EXTRA SPINDLE POLES 1-RELATED"/>
    <property type="match status" value="1"/>
</dbReference>
<dbReference type="GO" id="GO:0005737">
    <property type="term" value="C:cytoplasm"/>
    <property type="evidence" value="ECO:0007669"/>
    <property type="project" value="TreeGrafter"/>
</dbReference>
<dbReference type="Proteomes" id="UP000239560">
    <property type="component" value="Unassembled WGS sequence"/>
</dbReference>
<dbReference type="GO" id="GO:0051307">
    <property type="term" value="P:meiotic chromosome separation"/>
    <property type="evidence" value="ECO:0007669"/>
    <property type="project" value="TreeGrafter"/>
</dbReference>
<evidence type="ECO:0000256" key="3">
    <source>
        <dbReference type="ARBA" id="ARBA00022801"/>
    </source>
</evidence>
<dbReference type="PROSITE" id="PS51700">
    <property type="entry name" value="SEPARIN"/>
    <property type="match status" value="1"/>
</dbReference>
<feature type="region of interest" description="Disordered" evidence="6">
    <location>
        <begin position="1004"/>
        <end position="1097"/>
    </location>
</feature>
<keyword evidence="4" id="KW-0159">Chromosome partition</keyword>
<dbReference type="InterPro" id="IPR005314">
    <property type="entry name" value="Peptidase_C50"/>
</dbReference>
<dbReference type="GO" id="GO:0072686">
    <property type="term" value="C:mitotic spindle"/>
    <property type="evidence" value="ECO:0007669"/>
    <property type="project" value="TreeGrafter"/>
</dbReference>
<dbReference type="SMART" id="SM00028">
    <property type="entry name" value="TPR"/>
    <property type="match status" value="3"/>
</dbReference>
<organism evidence="8 9">
    <name type="scientific">Rhodotorula toruloides</name>
    <name type="common">Yeast</name>
    <name type="synonym">Rhodosporidium toruloides</name>
    <dbReference type="NCBI Taxonomy" id="5286"/>
    <lineage>
        <taxon>Eukaryota</taxon>
        <taxon>Fungi</taxon>
        <taxon>Dikarya</taxon>
        <taxon>Basidiomycota</taxon>
        <taxon>Pucciniomycotina</taxon>
        <taxon>Microbotryomycetes</taxon>
        <taxon>Sporidiobolales</taxon>
        <taxon>Sporidiobolaceae</taxon>
        <taxon>Rhodotorula</taxon>
    </lineage>
</organism>
<gene>
    <name evidence="8" type="ORF">AAT19DRAFT_12174</name>
</gene>
<evidence type="ECO:0000313" key="9">
    <source>
        <dbReference type="Proteomes" id="UP000239560"/>
    </source>
</evidence>
<dbReference type="OrthoDB" id="10255632at2759"/>
<dbReference type="GO" id="GO:0006508">
    <property type="term" value="P:proteolysis"/>
    <property type="evidence" value="ECO:0007669"/>
    <property type="project" value="InterPro"/>
</dbReference>
<accession>A0A2T0AFF9</accession>
<dbReference type="GO" id="GO:0044732">
    <property type="term" value="C:mitotic spindle pole body"/>
    <property type="evidence" value="ECO:0007669"/>
    <property type="project" value="TreeGrafter"/>
</dbReference>